<keyword evidence="2" id="KW-1185">Reference proteome</keyword>
<organism evidence="1 2">
    <name type="scientific">Malus baccata</name>
    <name type="common">Siberian crab apple</name>
    <name type="synonym">Pyrus baccata</name>
    <dbReference type="NCBI Taxonomy" id="106549"/>
    <lineage>
        <taxon>Eukaryota</taxon>
        <taxon>Viridiplantae</taxon>
        <taxon>Streptophyta</taxon>
        <taxon>Embryophyta</taxon>
        <taxon>Tracheophyta</taxon>
        <taxon>Spermatophyta</taxon>
        <taxon>Magnoliopsida</taxon>
        <taxon>eudicotyledons</taxon>
        <taxon>Gunneridae</taxon>
        <taxon>Pentapetalae</taxon>
        <taxon>rosids</taxon>
        <taxon>fabids</taxon>
        <taxon>Rosales</taxon>
        <taxon>Rosaceae</taxon>
        <taxon>Amygdaloideae</taxon>
        <taxon>Maleae</taxon>
        <taxon>Malus</taxon>
    </lineage>
</organism>
<protein>
    <submittedName>
        <fullName evidence="1">Uncharacterized protein</fullName>
    </submittedName>
</protein>
<reference evidence="1 2" key="1">
    <citation type="journal article" date="2019" name="G3 (Bethesda)">
        <title>Sequencing of a Wild Apple (Malus baccata) Genome Unravels the Differences Between Cultivated and Wild Apple Species Regarding Disease Resistance and Cold Tolerance.</title>
        <authorList>
            <person name="Chen X."/>
        </authorList>
    </citation>
    <scope>NUCLEOTIDE SEQUENCE [LARGE SCALE GENOMIC DNA]</scope>
    <source>
        <strain evidence="2">cv. Shandingzi</strain>
        <tissue evidence="1">Leaves</tissue>
    </source>
</reference>
<dbReference type="AlphaFoldDB" id="A0A540MJ23"/>
<comment type="caution">
    <text evidence="1">The sequence shown here is derived from an EMBL/GenBank/DDBJ whole genome shotgun (WGS) entry which is preliminary data.</text>
</comment>
<sequence>MTPQITSFPDSDTFTGDFELMSVPWNRQWNCYNISDPAIHWKTKQEMLGSKAKGIISDSLFFDMFLHVLDQ</sequence>
<proteinExistence type="predicted"/>
<gene>
    <name evidence="1" type="ORF">C1H46_015663</name>
</gene>
<dbReference type="EMBL" id="VIEB01000248">
    <property type="protein sequence ID" value="TQD98754.1"/>
    <property type="molecule type" value="Genomic_DNA"/>
</dbReference>
<evidence type="ECO:0000313" key="1">
    <source>
        <dbReference type="EMBL" id="TQD98754.1"/>
    </source>
</evidence>
<evidence type="ECO:0000313" key="2">
    <source>
        <dbReference type="Proteomes" id="UP000315295"/>
    </source>
</evidence>
<name>A0A540MJ23_MALBA</name>
<dbReference type="Proteomes" id="UP000315295">
    <property type="component" value="Unassembled WGS sequence"/>
</dbReference>
<accession>A0A540MJ23</accession>